<dbReference type="KEGG" id="srub:C2R22_05870"/>
<reference evidence="1 2" key="1">
    <citation type="submission" date="2018-01" db="EMBL/GenBank/DDBJ databases">
        <title>Complete genome sequence of Salinigranum rubrum GX10T, an extremely halophilic archaeon isolated from a marine solar saltern.</title>
        <authorList>
            <person name="Han S."/>
        </authorList>
    </citation>
    <scope>NUCLEOTIDE SEQUENCE [LARGE SCALE GENOMIC DNA]</scope>
    <source>
        <strain evidence="1 2">GX10</strain>
    </source>
</reference>
<dbReference type="Proteomes" id="UP000236584">
    <property type="component" value="Chromosome"/>
</dbReference>
<keyword evidence="2" id="KW-1185">Reference proteome</keyword>
<organism evidence="1 2">
    <name type="scientific">Salinigranum rubrum</name>
    <dbReference type="NCBI Taxonomy" id="755307"/>
    <lineage>
        <taxon>Archaea</taxon>
        <taxon>Methanobacteriati</taxon>
        <taxon>Methanobacteriota</taxon>
        <taxon>Stenosarchaea group</taxon>
        <taxon>Halobacteria</taxon>
        <taxon>Halobacteriales</taxon>
        <taxon>Haloferacaceae</taxon>
        <taxon>Salinigranum</taxon>
    </lineage>
</organism>
<gene>
    <name evidence="1" type="ORF">C2R22_05870</name>
</gene>
<name>A0A2I8VH40_9EURY</name>
<sequence length="212" mass="22776">MLWNPVRQTPVTTVTIDSFEDQDLAEYTNVDGGDWTFVTSPVRNGTFAAQIDGFNEIYSLPGDGLPAYYGRGNGTLRVSVRSDGNASPTAIPWFRFGAADNANSYYVRLDFSTGDVGLNKEVTGSTSTIANTSITVSDGEWYEYEIIWDDGTLGGSVGDLTLTVTRVSDATELTTLTSNDTDAALESNEGIGFVGQQFASGEAVTWDAITKE</sequence>
<dbReference type="OrthoDB" id="220813at2157"/>
<dbReference type="AlphaFoldDB" id="A0A2I8VH40"/>
<dbReference type="EMBL" id="CP026309">
    <property type="protein sequence ID" value="AUV81245.1"/>
    <property type="molecule type" value="Genomic_DNA"/>
</dbReference>
<dbReference type="GeneID" id="35591598"/>
<dbReference type="InterPro" id="IPR013320">
    <property type="entry name" value="ConA-like_dom_sf"/>
</dbReference>
<dbReference type="Gene3D" id="2.60.120.560">
    <property type="entry name" value="Exo-inulinase, domain 1"/>
    <property type="match status" value="1"/>
</dbReference>
<evidence type="ECO:0000313" key="2">
    <source>
        <dbReference type="Proteomes" id="UP000236584"/>
    </source>
</evidence>
<dbReference type="SUPFAM" id="SSF49899">
    <property type="entry name" value="Concanavalin A-like lectins/glucanases"/>
    <property type="match status" value="1"/>
</dbReference>
<proteinExistence type="predicted"/>
<protein>
    <submittedName>
        <fullName evidence="1">Uncharacterized protein</fullName>
    </submittedName>
</protein>
<evidence type="ECO:0000313" key="1">
    <source>
        <dbReference type="EMBL" id="AUV81245.1"/>
    </source>
</evidence>
<dbReference type="RefSeq" id="WP_103424933.1">
    <property type="nucleotide sequence ID" value="NZ_CP026309.1"/>
</dbReference>
<accession>A0A2I8VH40</accession>